<organism evidence="2 3">
    <name type="scientific">Paramormyrops kingsleyae</name>
    <dbReference type="NCBI Taxonomy" id="1676925"/>
    <lineage>
        <taxon>Eukaryota</taxon>
        <taxon>Metazoa</taxon>
        <taxon>Chordata</taxon>
        <taxon>Craniata</taxon>
        <taxon>Vertebrata</taxon>
        <taxon>Euteleostomi</taxon>
        <taxon>Actinopterygii</taxon>
        <taxon>Neopterygii</taxon>
        <taxon>Teleostei</taxon>
        <taxon>Osteoglossocephala</taxon>
        <taxon>Osteoglossomorpha</taxon>
        <taxon>Osteoglossiformes</taxon>
        <taxon>Mormyridae</taxon>
        <taxon>Paramormyrops</taxon>
    </lineage>
</organism>
<dbReference type="SUPFAM" id="SSF53335">
    <property type="entry name" value="S-adenosyl-L-methionine-dependent methyltransferases"/>
    <property type="match status" value="1"/>
</dbReference>
<dbReference type="InterPro" id="IPR013216">
    <property type="entry name" value="Methyltransf_11"/>
</dbReference>
<dbReference type="PANTHER" id="PTHR45036">
    <property type="entry name" value="METHYLTRANSFERASE LIKE 7B"/>
    <property type="match status" value="1"/>
</dbReference>
<dbReference type="GO" id="GO:0008757">
    <property type="term" value="F:S-adenosylmethionine-dependent methyltransferase activity"/>
    <property type="evidence" value="ECO:0007669"/>
    <property type="project" value="InterPro"/>
</dbReference>
<dbReference type="Proteomes" id="UP000261540">
    <property type="component" value="Unplaced"/>
</dbReference>
<keyword evidence="3" id="KW-1185">Reference proteome</keyword>
<name>A0A3B3RRT3_9TELE</name>
<dbReference type="InterPro" id="IPR029063">
    <property type="entry name" value="SAM-dependent_MTases_sf"/>
</dbReference>
<reference evidence="2" key="2">
    <citation type="submission" date="2025-09" db="UniProtKB">
        <authorList>
            <consortium name="Ensembl"/>
        </authorList>
    </citation>
    <scope>IDENTIFICATION</scope>
</reference>
<dbReference type="CDD" id="cd02440">
    <property type="entry name" value="AdoMet_MTases"/>
    <property type="match status" value="1"/>
</dbReference>
<proteinExistence type="predicted"/>
<dbReference type="AlphaFoldDB" id="A0A3B3RRT3"/>
<evidence type="ECO:0000313" key="3">
    <source>
        <dbReference type="Proteomes" id="UP000261540"/>
    </source>
</evidence>
<accession>A0A3B3RRT3</accession>
<dbReference type="Gene3D" id="3.40.50.150">
    <property type="entry name" value="Vaccinia Virus protein VP39"/>
    <property type="match status" value="1"/>
</dbReference>
<evidence type="ECO:0000313" key="2">
    <source>
        <dbReference type="Ensembl" id="ENSPKIP00000021013.1"/>
    </source>
</evidence>
<dbReference type="KEGG" id="pki:111832892"/>
<dbReference type="Pfam" id="PF08241">
    <property type="entry name" value="Methyltransf_11"/>
    <property type="match status" value="1"/>
</dbReference>
<dbReference type="InterPro" id="IPR052356">
    <property type="entry name" value="Thiol_S-MT"/>
</dbReference>
<sequence length="245" mass="27923">MGILMNALRLFSQMLSLPLQLLELVGIYGAYKRIFPFFVYKMSVSYNKKMHEQKKELFRDLAEFARDGRALRLLEIGCGSGSNFQYYPRGCTVVCTDPNPHFKKYLQKSVASSDHLKFEKFVVASGEDLGEVEDGSVDVAVCTLVLCTVKDTTRVLVEVHRVLRPGGALFFLEHVVSDPSTWTFFMQHVLQPLWYYFEDGCEVTRATWKDLEASRSLLELNSMVTFFPLALGIKKNYMAQTGEVL</sequence>
<feature type="domain" description="Methyltransferase type 11" evidence="1">
    <location>
        <begin position="74"/>
        <end position="171"/>
    </location>
</feature>
<evidence type="ECO:0000259" key="1">
    <source>
        <dbReference type="Pfam" id="PF08241"/>
    </source>
</evidence>
<reference evidence="2" key="1">
    <citation type="submission" date="2025-08" db="UniProtKB">
        <authorList>
            <consortium name="Ensembl"/>
        </authorList>
    </citation>
    <scope>IDENTIFICATION</scope>
</reference>
<protein>
    <submittedName>
        <fullName evidence="2">Methyltransferase-like protein 7A</fullName>
    </submittedName>
</protein>
<dbReference type="Ensembl" id="ENSPKIT00000001639.1">
    <property type="protein sequence ID" value="ENSPKIP00000021013.1"/>
    <property type="gene ID" value="ENSPKIG00000005585.1"/>
</dbReference>
<dbReference type="OrthoDB" id="416496at2759"/>
<dbReference type="STRING" id="1676925.ENSPKIP00000021013"/>
<dbReference type="GeneTree" id="ENSGT00940000154786"/>
<dbReference type="PANTHER" id="PTHR45036:SF1">
    <property type="entry name" value="METHYLTRANSFERASE LIKE 7A"/>
    <property type="match status" value="1"/>
</dbReference>